<feature type="domain" description="FRG" evidence="1">
    <location>
        <begin position="22"/>
        <end position="118"/>
    </location>
</feature>
<evidence type="ECO:0000313" key="2">
    <source>
        <dbReference type="EMBL" id="MCE8049826.1"/>
    </source>
</evidence>
<protein>
    <submittedName>
        <fullName evidence="2">FRG domain-containing protein</fullName>
    </submittedName>
</protein>
<evidence type="ECO:0000313" key="3">
    <source>
        <dbReference type="Proteomes" id="UP001320178"/>
    </source>
</evidence>
<accession>A0AAW4YPB4</accession>
<dbReference type="EMBL" id="JABFTS010000001">
    <property type="protein sequence ID" value="MCE8049826.1"/>
    <property type="molecule type" value="Genomic_DNA"/>
</dbReference>
<gene>
    <name evidence="2" type="ORF">HOP61_00765</name>
</gene>
<dbReference type="Proteomes" id="UP001320178">
    <property type="component" value="Unassembled WGS sequence"/>
</dbReference>
<reference evidence="2" key="2">
    <citation type="journal article" date="2021" name="Front. Microbiol.">
        <title>Aerobic Denitrification and Heterotrophic Sulfur Oxidation in the Genus Halomonas Revealed by Six Novel Species Characterizations and Genome-Based Analysis.</title>
        <authorList>
            <person name="Wang L."/>
            <person name="Shao Z."/>
        </authorList>
    </citation>
    <scope>NUCLEOTIDE SEQUENCE</scope>
    <source>
        <strain evidence="2">MCCC 1A05776</strain>
    </source>
</reference>
<dbReference type="Pfam" id="PF08867">
    <property type="entry name" value="FRG"/>
    <property type="match status" value="1"/>
</dbReference>
<sequence length="231" mass="26198">MKKISVDSFVHYIECVEEISKGCQQVVFRGQGVEGNLLPGVARKKPSNNTKEEERKILDQLKLQGASLLNGAGDTDLDLLVLSQHYGLKTRLLDWTGNPLAALWFACTSVGHGDVYVYALEADNYLRKNVYASDPFSSSKTHAFQPRLNNARLVAQQGWFTLHRYSVKSRRFVPLERNPDVRKSLHEFHIPGSYKESLIVSLDRHGVSEKTLFPDINGLCLYLNRKFEMQS</sequence>
<reference evidence="2" key="1">
    <citation type="submission" date="2020-05" db="EMBL/GenBank/DDBJ databases">
        <authorList>
            <person name="Wang L."/>
            <person name="Shao Z."/>
        </authorList>
    </citation>
    <scope>NUCLEOTIDE SEQUENCE</scope>
    <source>
        <strain evidence="2">MCCC 1A05776</strain>
    </source>
</reference>
<dbReference type="InterPro" id="IPR014966">
    <property type="entry name" value="FRG-dom"/>
</dbReference>
<dbReference type="AlphaFoldDB" id="A0AAW4YPB4"/>
<name>A0AAW4YPB4_9GAMM</name>
<comment type="caution">
    <text evidence="2">The sequence shown here is derived from an EMBL/GenBank/DDBJ whole genome shotgun (WGS) entry which is preliminary data.</text>
</comment>
<proteinExistence type="predicted"/>
<organism evidence="2 3">
    <name type="scientific">Billgrantia desiderata</name>
    <dbReference type="NCBI Taxonomy" id="52021"/>
    <lineage>
        <taxon>Bacteria</taxon>
        <taxon>Pseudomonadati</taxon>
        <taxon>Pseudomonadota</taxon>
        <taxon>Gammaproteobacteria</taxon>
        <taxon>Oceanospirillales</taxon>
        <taxon>Halomonadaceae</taxon>
        <taxon>Billgrantia</taxon>
    </lineage>
</organism>
<dbReference type="SMART" id="SM00901">
    <property type="entry name" value="FRG"/>
    <property type="match status" value="1"/>
</dbReference>
<dbReference type="RefSeq" id="WP_234238327.1">
    <property type="nucleotide sequence ID" value="NZ_JABFTS010000001.1"/>
</dbReference>
<evidence type="ECO:0000259" key="1">
    <source>
        <dbReference type="SMART" id="SM00901"/>
    </source>
</evidence>